<keyword evidence="1" id="KW-1015">Disulfide bond</keyword>
<proteinExistence type="predicted"/>
<dbReference type="InterPro" id="IPR000866">
    <property type="entry name" value="AhpC/TSA"/>
</dbReference>
<dbReference type="Pfam" id="PF00578">
    <property type="entry name" value="AhpC-TSA"/>
    <property type="match status" value="1"/>
</dbReference>
<gene>
    <name evidence="3" type="ORF">XYCOK13_10420</name>
</gene>
<reference evidence="3" key="1">
    <citation type="submission" date="2021-04" db="EMBL/GenBank/DDBJ databases">
        <title>Draft genome sequence of Xylanibacillus composti strain K13.</title>
        <authorList>
            <person name="Uke A."/>
            <person name="Chhe C."/>
            <person name="Baramee S."/>
            <person name="Kosugi A."/>
        </authorList>
    </citation>
    <scope>NUCLEOTIDE SEQUENCE</scope>
    <source>
        <strain evidence="3">K13</strain>
    </source>
</reference>
<dbReference type="SUPFAM" id="SSF52833">
    <property type="entry name" value="Thioredoxin-like"/>
    <property type="match status" value="1"/>
</dbReference>
<dbReference type="CDD" id="cd02966">
    <property type="entry name" value="TlpA_like_family"/>
    <property type="match status" value="1"/>
</dbReference>
<evidence type="ECO:0000259" key="2">
    <source>
        <dbReference type="PROSITE" id="PS51352"/>
    </source>
</evidence>
<evidence type="ECO:0000256" key="1">
    <source>
        <dbReference type="ARBA" id="ARBA00023157"/>
    </source>
</evidence>
<name>A0A8J4GZR9_9BACL</name>
<dbReference type="InterPro" id="IPR036249">
    <property type="entry name" value="Thioredoxin-like_sf"/>
</dbReference>
<comment type="caution">
    <text evidence="3">The sequence shown here is derived from an EMBL/GenBank/DDBJ whole genome shotgun (WGS) entry which is preliminary data.</text>
</comment>
<dbReference type="GO" id="GO:0016209">
    <property type="term" value="F:antioxidant activity"/>
    <property type="evidence" value="ECO:0007669"/>
    <property type="project" value="InterPro"/>
</dbReference>
<accession>A0A8J4GZR9</accession>
<evidence type="ECO:0000313" key="3">
    <source>
        <dbReference type="EMBL" id="GIQ68218.1"/>
    </source>
</evidence>
<sequence>MRNLAVMLVIVALVGVAVYQNVISESAALPTEEAPKQNFLAPSFSAETMSGDEIEIGGARDKALLLNFWAAWCHPCHTEAPDLAAFADKYKDDLDIVAVNVTNIDDLDNARDFVDEYGFTFPIPLDPKGDIQKLYNVYSYPTTFLVNRDGVIRHVILGIRPPNDLERMIKDTIKG</sequence>
<protein>
    <submittedName>
        <fullName evidence="3">Thiol:disulfide interchange protein</fullName>
    </submittedName>
</protein>
<dbReference type="PANTHER" id="PTHR42852:SF1">
    <property type="entry name" value="THIOREDOXIN-LIKE PROTEIN YNEN"/>
    <property type="match status" value="1"/>
</dbReference>
<dbReference type="PANTHER" id="PTHR42852">
    <property type="entry name" value="THIOL:DISULFIDE INTERCHANGE PROTEIN DSBE"/>
    <property type="match status" value="1"/>
</dbReference>
<dbReference type="InterPro" id="IPR050553">
    <property type="entry name" value="Thioredoxin_ResA/DsbE_sf"/>
</dbReference>
<dbReference type="GO" id="GO:0016491">
    <property type="term" value="F:oxidoreductase activity"/>
    <property type="evidence" value="ECO:0007669"/>
    <property type="project" value="InterPro"/>
</dbReference>
<dbReference type="AlphaFoldDB" id="A0A8J4GZR9"/>
<dbReference type="PROSITE" id="PS51352">
    <property type="entry name" value="THIOREDOXIN_2"/>
    <property type="match status" value="1"/>
</dbReference>
<evidence type="ECO:0000313" key="4">
    <source>
        <dbReference type="Proteomes" id="UP000677918"/>
    </source>
</evidence>
<dbReference type="InterPro" id="IPR013766">
    <property type="entry name" value="Thioredoxin_domain"/>
</dbReference>
<dbReference type="EMBL" id="BOVK01000013">
    <property type="protein sequence ID" value="GIQ68218.1"/>
    <property type="molecule type" value="Genomic_DNA"/>
</dbReference>
<feature type="domain" description="Thioredoxin" evidence="2">
    <location>
        <begin position="35"/>
        <end position="174"/>
    </location>
</feature>
<dbReference type="RefSeq" id="WP_244865010.1">
    <property type="nucleotide sequence ID" value="NZ_BOVK01000013.1"/>
</dbReference>
<keyword evidence="4" id="KW-1185">Reference proteome</keyword>
<dbReference type="Proteomes" id="UP000677918">
    <property type="component" value="Unassembled WGS sequence"/>
</dbReference>
<dbReference type="Gene3D" id="3.40.30.10">
    <property type="entry name" value="Glutaredoxin"/>
    <property type="match status" value="1"/>
</dbReference>
<organism evidence="3 4">
    <name type="scientific">Xylanibacillus composti</name>
    <dbReference type="NCBI Taxonomy" id="1572762"/>
    <lineage>
        <taxon>Bacteria</taxon>
        <taxon>Bacillati</taxon>
        <taxon>Bacillota</taxon>
        <taxon>Bacilli</taxon>
        <taxon>Bacillales</taxon>
        <taxon>Paenibacillaceae</taxon>
        <taxon>Xylanibacillus</taxon>
    </lineage>
</organism>